<dbReference type="SUPFAM" id="SSF48452">
    <property type="entry name" value="TPR-like"/>
    <property type="match status" value="2"/>
</dbReference>
<dbReference type="GO" id="GO:0006493">
    <property type="term" value="P:protein O-linked glycosylation"/>
    <property type="evidence" value="ECO:0007669"/>
    <property type="project" value="InterPro"/>
</dbReference>
<evidence type="ECO:0000256" key="5">
    <source>
        <dbReference type="ARBA" id="ARBA00022679"/>
    </source>
</evidence>
<dbReference type="InterPro" id="IPR019734">
    <property type="entry name" value="TPR_rpt"/>
</dbReference>
<evidence type="ECO:0000256" key="1">
    <source>
        <dbReference type="ARBA" id="ARBA00004922"/>
    </source>
</evidence>
<dbReference type="Pfam" id="PF13432">
    <property type="entry name" value="TPR_16"/>
    <property type="match status" value="4"/>
</dbReference>
<name>A0A7V8JTE4_9BURK</name>
<dbReference type="PANTHER" id="PTHR44366:SF1">
    <property type="entry name" value="UDP-N-ACETYLGLUCOSAMINE--PEPTIDE N-ACETYLGLUCOSAMINYLTRANSFERASE 110 KDA SUBUNIT"/>
    <property type="match status" value="1"/>
</dbReference>
<dbReference type="UniPathway" id="UPA00378"/>
<dbReference type="InterPro" id="IPR011990">
    <property type="entry name" value="TPR-like_helical_dom_sf"/>
</dbReference>
<dbReference type="Pfam" id="PF13181">
    <property type="entry name" value="TPR_8"/>
    <property type="match status" value="1"/>
</dbReference>
<feature type="domain" description="O-GlcNAc transferase C-terminal" evidence="9">
    <location>
        <begin position="391"/>
        <end position="548"/>
    </location>
</feature>
<protein>
    <recommendedName>
        <fullName evidence="3">protein O-GlcNAc transferase</fullName>
        <ecNumber evidence="3">2.4.1.255</ecNumber>
    </recommendedName>
</protein>
<proteinExistence type="inferred from homology"/>
<organism evidence="10 11">
    <name type="scientific">Herbaspirillum frisingense</name>
    <dbReference type="NCBI Taxonomy" id="92645"/>
    <lineage>
        <taxon>Bacteria</taxon>
        <taxon>Pseudomonadati</taxon>
        <taxon>Pseudomonadota</taxon>
        <taxon>Betaproteobacteria</taxon>
        <taxon>Burkholderiales</taxon>
        <taxon>Oxalobacteraceae</taxon>
        <taxon>Herbaspirillum</taxon>
    </lineage>
</organism>
<evidence type="ECO:0000313" key="11">
    <source>
        <dbReference type="Proteomes" id="UP000462435"/>
    </source>
</evidence>
<dbReference type="SUPFAM" id="SSF53756">
    <property type="entry name" value="UDP-Glycosyltransferase/glycogen phosphorylase"/>
    <property type="match status" value="1"/>
</dbReference>
<keyword evidence="4" id="KW-0328">Glycosyltransferase</keyword>
<dbReference type="Proteomes" id="UP000462435">
    <property type="component" value="Unassembled WGS sequence"/>
</dbReference>
<evidence type="ECO:0000256" key="2">
    <source>
        <dbReference type="ARBA" id="ARBA00005386"/>
    </source>
</evidence>
<evidence type="ECO:0000256" key="6">
    <source>
        <dbReference type="ARBA" id="ARBA00022737"/>
    </source>
</evidence>
<dbReference type="PANTHER" id="PTHR44366">
    <property type="entry name" value="UDP-N-ACETYLGLUCOSAMINE--PEPTIDE N-ACETYLGLUCOSAMINYLTRANSFERASE 110 KDA SUBUNIT"/>
    <property type="match status" value="1"/>
</dbReference>
<feature type="repeat" description="TPR" evidence="8">
    <location>
        <begin position="73"/>
        <end position="106"/>
    </location>
</feature>
<dbReference type="Gene3D" id="3.40.50.11380">
    <property type="match status" value="1"/>
</dbReference>
<evidence type="ECO:0000256" key="4">
    <source>
        <dbReference type="ARBA" id="ARBA00022676"/>
    </source>
</evidence>
<dbReference type="Gene3D" id="3.40.50.2000">
    <property type="entry name" value="Glycogen Phosphorylase B"/>
    <property type="match status" value="1"/>
</dbReference>
<feature type="repeat" description="TPR" evidence="8">
    <location>
        <begin position="141"/>
        <end position="174"/>
    </location>
</feature>
<evidence type="ECO:0000313" key="10">
    <source>
        <dbReference type="EMBL" id="KAF1041708.1"/>
    </source>
</evidence>
<dbReference type="SMART" id="SM00028">
    <property type="entry name" value="TPR"/>
    <property type="match status" value="9"/>
</dbReference>
<dbReference type="EMBL" id="WNDX01000109">
    <property type="protein sequence ID" value="KAF1041708.1"/>
    <property type="molecule type" value="Genomic_DNA"/>
</dbReference>
<feature type="repeat" description="TPR" evidence="8">
    <location>
        <begin position="175"/>
        <end position="208"/>
    </location>
</feature>
<gene>
    <name evidence="10" type="primary">yrrB_1</name>
    <name evidence="10" type="ORF">GAK35_03135</name>
</gene>
<dbReference type="EC" id="2.4.1.255" evidence="3"/>
<evidence type="ECO:0000259" key="9">
    <source>
        <dbReference type="Pfam" id="PF13844"/>
    </source>
</evidence>
<keyword evidence="6" id="KW-0677">Repeat</keyword>
<accession>A0A7V8JTE4</accession>
<feature type="repeat" description="TPR" evidence="8">
    <location>
        <begin position="39"/>
        <end position="72"/>
    </location>
</feature>
<comment type="pathway">
    <text evidence="1">Protein modification; protein glycosylation.</text>
</comment>
<dbReference type="InterPro" id="IPR029489">
    <property type="entry name" value="OGT/SEC/SPY_C"/>
</dbReference>
<evidence type="ECO:0000256" key="7">
    <source>
        <dbReference type="ARBA" id="ARBA00022803"/>
    </source>
</evidence>
<evidence type="ECO:0000256" key="3">
    <source>
        <dbReference type="ARBA" id="ARBA00011970"/>
    </source>
</evidence>
<dbReference type="PROSITE" id="PS50293">
    <property type="entry name" value="TPR_REGION"/>
    <property type="match status" value="1"/>
</dbReference>
<feature type="domain" description="O-GlcNAc transferase C-terminal" evidence="9">
    <location>
        <begin position="556"/>
        <end position="740"/>
    </location>
</feature>
<sequence length="765" mass="85298">MTPQIHSLLSQAVQYFDQGNLDAAEQLLNKVLQMHAKNFDALLILGVIKGTKGEQQEAIRLFRKAVVIEPNNNWAQFNLAKALAEIGKDEEAIPHHKKAVQLAPQHADAWLNYGVSLSALERPADALACYEKLIGMHPEYFQAWSNLGLVLHKLQRYEEGLQALDKALSLNPRLVEAWISSGIILRETGRFQEALAAFNQGFLVDASNAELWLQTVRTFRELRWSEAAIDAIQRVIDLTPDDAQAWGIKGEILTDLQRHPEPHAAFDQALALRPDWTLAWLLKGMCFFGQKQFAEAVSAYENAMKHGSGPEALSALGHWLSSKMNSWDWAGLDDGLVKLRAAIEQGLYGIDPFALITASDDPQLEKAGTTLYTSATFPDRRGDIAWPQPGAGKRIKIGYFSADFHNHATMHLMAELFEKHDKSRFEIVGFSFGPQVDDARRKRAVAAMDSFIDVRNKSDREIAEMSRAAGIDIAVDLKGYTSDHRIGIFSRGAAPVQVSYLGYPGTLGAPYMDYIIADATIIPDGAQVHYTEQVVRMPYSYQVNDRSREISDRHVTRAELGLPEDGFVFASFNNGYKLAPESFDIWMRLLHDVPGSVLWLLGPDAAANEKLRDEARRRGISAARLVFAPLIDPAQHLQRYLYADLFLDTFNCNAHTTASDALWAGLPLVTRAGNSFSGRVAASLLNAAGVPELITHSNEEYETLARELACDRERLTAFKRRLEEQRMSSPLFDSSLFTRHLEQAYVRMHERRAAGLAAQGFDVAA</sequence>
<keyword evidence="5" id="KW-0808">Transferase</keyword>
<keyword evidence="7 8" id="KW-0802">TPR repeat</keyword>
<dbReference type="AlphaFoldDB" id="A0A7V8JTE4"/>
<evidence type="ECO:0000256" key="8">
    <source>
        <dbReference type="PROSITE-ProRule" id="PRU00339"/>
    </source>
</evidence>
<dbReference type="InterPro" id="IPR037919">
    <property type="entry name" value="OGT"/>
</dbReference>
<feature type="repeat" description="TPR" evidence="8">
    <location>
        <begin position="107"/>
        <end position="140"/>
    </location>
</feature>
<dbReference type="Pfam" id="PF13844">
    <property type="entry name" value="Glyco_transf_41"/>
    <property type="match status" value="2"/>
</dbReference>
<comment type="caution">
    <text evidence="10">The sequence shown here is derived from an EMBL/GenBank/DDBJ whole genome shotgun (WGS) entry which is preliminary data.</text>
</comment>
<dbReference type="Gene3D" id="1.25.40.10">
    <property type="entry name" value="Tetratricopeptide repeat domain"/>
    <property type="match status" value="1"/>
</dbReference>
<reference evidence="11" key="1">
    <citation type="journal article" date="2020" name="MBio">
        <title>Horizontal gene transfer to a defensive symbiont with a reduced genome amongst a multipartite beetle microbiome.</title>
        <authorList>
            <person name="Waterworth S.C."/>
            <person name="Florez L.V."/>
            <person name="Rees E.R."/>
            <person name="Hertweck C."/>
            <person name="Kaltenpoth M."/>
            <person name="Kwan J.C."/>
        </authorList>
    </citation>
    <scope>NUCLEOTIDE SEQUENCE [LARGE SCALE GENOMIC DNA]</scope>
</reference>
<comment type="similarity">
    <text evidence="2">Belongs to the glycosyltransferase 41 family. O-GlcNAc transferase subfamily.</text>
</comment>
<dbReference type="GO" id="GO:0097363">
    <property type="term" value="F:protein O-acetylglucosaminyltransferase activity"/>
    <property type="evidence" value="ECO:0007669"/>
    <property type="project" value="UniProtKB-EC"/>
</dbReference>
<dbReference type="PROSITE" id="PS50005">
    <property type="entry name" value="TPR"/>
    <property type="match status" value="5"/>
</dbReference>